<sequence>MDCHLVPWPGALTCFLPSPFALALPNPQTREEREL</sequence>
<accession>A0AAI9XHL3</accession>
<organism evidence="1 2">
    <name type="scientific">Colletotrichum melonis</name>
    <dbReference type="NCBI Taxonomy" id="1209925"/>
    <lineage>
        <taxon>Eukaryota</taxon>
        <taxon>Fungi</taxon>
        <taxon>Dikarya</taxon>
        <taxon>Ascomycota</taxon>
        <taxon>Pezizomycotina</taxon>
        <taxon>Sordariomycetes</taxon>
        <taxon>Hypocreomycetidae</taxon>
        <taxon>Glomerellales</taxon>
        <taxon>Glomerellaceae</taxon>
        <taxon>Colletotrichum</taxon>
        <taxon>Colletotrichum acutatum species complex</taxon>
    </lineage>
</organism>
<gene>
    <name evidence="1" type="ORF">CMEL01_07740</name>
</gene>
<comment type="caution">
    <text evidence="1">The sequence shown here is derived from an EMBL/GenBank/DDBJ whole genome shotgun (WGS) entry which is preliminary data.</text>
</comment>
<proteinExistence type="predicted"/>
<dbReference type="EMBL" id="MLGG01000057">
    <property type="protein sequence ID" value="KAK1450404.1"/>
    <property type="molecule type" value="Genomic_DNA"/>
</dbReference>
<reference evidence="1 2" key="1">
    <citation type="submission" date="2016-10" db="EMBL/GenBank/DDBJ databases">
        <title>The genome sequence of Colletotrichum fioriniae PJ7.</title>
        <authorList>
            <person name="Baroncelli R."/>
        </authorList>
    </citation>
    <scope>NUCLEOTIDE SEQUENCE [LARGE SCALE GENOMIC DNA]</scope>
    <source>
        <strain evidence="1">Col 31</strain>
    </source>
</reference>
<dbReference type="AlphaFoldDB" id="A0AAI9XHL3"/>
<protein>
    <submittedName>
        <fullName evidence="1">Uncharacterized protein</fullName>
    </submittedName>
</protein>
<dbReference type="Proteomes" id="UP001239795">
    <property type="component" value="Unassembled WGS sequence"/>
</dbReference>
<evidence type="ECO:0000313" key="1">
    <source>
        <dbReference type="EMBL" id="KAK1450404.1"/>
    </source>
</evidence>
<name>A0AAI9XHL3_9PEZI</name>
<evidence type="ECO:0000313" key="2">
    <source>
        <dbReference type="Proteomes" id="UP001239795"/>
    </source>
</evidence>
<keyword evidence="2" id="KW-1185">Reference proteome</keyword>